<evidence type="ECO:0000313" key="1">
    <source>
        <dbReference type="EMBL" id="THV60206.1"/>
    </source>
</evidence>
<accession>A0A4V6T793</accession>
<dbReference type="EMBL" id="SNTZ01000002">
    <property type="protein sequence ID" value="THV60206.1"/>
    <property type="molecule type" value="Genomic_DNA"/>
</dbReference>
<keyword evidence="2" id="KW-1185">Reference proteome</keyword>
<dbReference type="OrthoDB" id="1427740at2"/>
<reference evidence="1 2" key="1">
    <citation type="submission" date="2019-03" db="EMBL/GenBank/DDBJ databases">
        <title>Muricauda SCR12 sp.nov, a marine bacterium isolated from Pacific Ocean:the Okinawa trough.</title>
        <authorList>
            <person name="Liu L."/>
        </authorList>
    </citation>
    <scope>NUCLEOTIDE SEQUENCE [LARGE SCALE GENOMIC DNA]</scope>
    <source>
        <strain evidence="1 2">SCR12</strain>
    </source>
</reference>
<sequence>MNTRKIILLIVFVIGILGLCLMVSFRGTNACEYANSNLEYIKSKIQDAVVSKDMEMAKYHAYKALNGIEKTRSNFLDCGCEGTIESLENALTELKTATKAESLKTSKKSLHRALENTLIGIKVLRVFEQEHISSYGNSTLVMNTKEALENQHGMFLTHENMVKQQVHNCLLGFESSLEKVVQEVDCEEAQRFVSNIYEESRLVLLNTELSAHKKEYHQRVKNLTKDALSRLDKCGALE</sequence>
<dbReference type="Proteomes" id="UP000310406">
    <property type="component" value="Unassembled WGS sequence"/>
</dbReference>
<organism evidence="1 2">
    <name type="scientific">Flagellimonas alvinocaridis</name>
    <dbReference type="NCBI Taxonomy" id="2530200"/>
    <lineage>
        <taxon>Bacteria</taxon>
        <taxon>Pseudomonadati</taxon>
        <taxon>Bacteroidota</taxon>
        <taxon>Flavobacteriia</taxon>
        <taxon>Flavobacteriales</taxon>
        <taxon>Flavobacteriaceae</taxon>
        <taxon>Flagellimonas</taxon>
    </lineage>
</organism>
<name>A0A4V6T793_9FLAO</name>
<protein>
    <submittedName>
        <fullName evidence="1">Uncharacterized protein</fullName>
    </submittedName>
</protein>
<gene>
    <name evidence="1" type="ORF">EZV76_06510</name>
</gene>
<evidence type="ECO:0000313" key="2">
    <source>
        <dbReference type="Proteomes" id="UP000310406"/>
    </source>
</evidence>
<comment type="caution">
    <text evidence="1">The sequence shown here is derived from an EMBL/GenBank/DDBJ whole genome shotgun (WGS) entry which is preliminary data.</text>
</comment>
<dbReference type="AlphaFoldDB" id="A0A4V6T793"/>
<proteinExistence type="predicted"/>
<dbReference type="RefSeq" id="WP_136565788.1">
    <property type="nucleotide sequence ID" value="NZ_SNTZ01000002.1"/>
</dbReference>